<feature type="domain" description="THIF-type NAD/FAD binding fold" evidence="2">
    <location>
        <begin position="16"/>
        <end position="204"/>
    </location>
</feature>
<dbReference type="InterPro" id="IPR000594">
    <property type="entry name" value="ThiF_NAD_FAD-bd"/>
</dbReference>
<name>A0A7M1LFG0_9BACT</name>
<dbReference type="EMBL" id="CP063078">
    <property type="protein sequence ID" value="QOQ87061.1"/>
    <property type="molecule type" value="Genomic_DNA"/>
</dbReference>
<organism evidence="3 4">
    <name type="scientific">Campylobacter corcagiensis</name>
    <dbReference type="NCBI Taxonomy" id="1448857"/>
    <lineage>
        <taxon>Bacteria</taxon>
        <taxon>Pseudomonadati</taxon>
        <taxon>Campylobacterota</taxon>
        <taxon>Epsilonproteobacteria</taxon>
        <taxon>Campylobacterales</taxon>
        <taxon>Campylobacteraceae</taxon>
        <taxon>Campylobacter</taxon>
    </lineage>
</organism>
<dbReference type="GO" id="GO:0008641">
    <property type="term" value="F:ubiquitin-like modifier activating enzyme activity"/>
    <property type="evidence" value="ECO:0007669"/>
    <property type="project" value="InterPro"/>
</dbReference>
<gene>
    <name evidence="3" type="primary">thiF</name>
    <name evidence="3" type="ORF">IMC76_07565</name>
</gene>
<protein>
    <submittedName>
        <fullName evidence="3">Sulfur carrier protein ThiS adenylyltransferase ThiF</fullName>
    </submittedName>
</protein>
<reference evidence="3 4" key="1">
    <citation type="submission" date="2020-10" db="EMBL/GenBank/DDBJ databases">
        <title>Campylobacter and Helicobacter PacBio genomes.</title>
        <authorList>
            <person name="Lane C."/>
        </authorList>
    </citation>
    <scope>NUCLEOTIDE SEQUENCE [LARGE SCALE GENOMIC DNA]</scope>
    <source>
        <strain evidence="3 4">2016D-0077</strain>
    </source>
</reference>
<keyword evidence="3" id="KW-0548">Nucleotidyltransferase</keyword>
<evidence type="ECO:0000256" key="1">
    <source>
        <dbReference type="SAM" id="Phobius"/>
    </source>
</evidence>
<evidence type="ECO:0000259" key="2">
    <source>
        <dbReference type="Pfam" id="PF00899"/>
    </source>
</evidence>
<dbReference type="Gene3D" id="3.40.50.720">
    <property type="entry name" value="NAD(P)-binding Rossmann-like Domain"/>
    <property type="match status" value="1"/>
</dbReference>
<accession>A0A7M1LFG0</accession>
<dbReference type="InterPro" id="IPR012729">
    <property type="entry name" value="ThiF_fam2"/>
</dbReference>
<dbReference type="GO" id="GO:0016779">
    <property type="term" value="F:nucleotidyltransferase activity"/>
    <property type="evidence" value="ECO:0007669"/>
    <property type="project" value="UniProtKB-KW"/>
</dbReference>
<keyword evidence="4" id="KW-1185">Reference proteome</keyword>
<dbReference type="PANTHER" id="PTHR43267:SF3">
    <property type="entry name" value="THIF PROTEIN"/>
    <property type="match status" value="1"/>
</dbReference>
<dbReference type="NCBIfam" id="NF006395">
    <property type="entry name" value="PRK08644.1"/>
    <property type="match status" value="1"/>
</dbReference>
<dbReference type="AlphaFoldDB" id="A0A7M1LFG0"/>
<dbReference type="RefSeq" id="WP_025803417.1">
    <property type="nucleotide sequence ID" value="NZ_CP053842.1"/>
</dbReference>
<evidence type="ECO:0000313" key="3">
    <source>
        <dbReference type="EMBL" id="QOQ87061.1"/>
    </source>
</evidence>
<keyword evidence="1" id="KW-0812">Transmembrane</keyword>
<dbReference type="NCBIfam" id="TIGR02354">
    <property type="entry name" value="thiF_fam2"/>
    <property type="match status" value="1"/>
</dbReference>
<dbReference type="InterPro" id="IPR045886">
    <property type="entry name" value="ThiF/MoeB/HesA"/>
</dbReference>
<dbReference type="InterPro" id="IPR035985">
    <property type="entry name" value="Ubiquitin-activating_enz"/>
</dbReference>
<keyword evidence="3" id="KW-0808">Transferase</keyword>
<dbReference type="SUPFAM" id="SSF69572">
    <property type="entry name" value="Activating enzymes of the ubiquitin-like proteins"/>
    <property type="match status" value="1"/>
</dbReference>
<keyword evidence="1" id="KW-0472">Membrane</keyword>
<evidence type="ECO:0000313" key="4">
    <source>
        <dbReference type="Proteomes" id="UP000594749"/>
    </source>
</evidence>
<proteinExistence type="predicted"/>
<dbReference type="OrthoDB" id="9804286at2"/>
<dbReference type="PANTHER" id="PTHR43267">
    <property type="entry name" value="TRNA THREONYLCARBAMOYLADENOSINE DEHYDRATASE"/>
    <property type="match status" value="1"/>
</dbReference>
<keyword evidence="1" id="KW-1133">Transmembrane helix</keyword>
<dbReference type="GO" id="GO:0061503">
    <property type="term" value="F:tRNA threonylcarbamoyladenosine dehydratase"/>
    <property type="evidence" value="ECO:0007669"/>
    <property type="project" value="TreeGrafter"/>
</dbReference>
<sequence>MDKDDFLQKFKKRNSKKLRKNLNSLKIAIAGAGGIGSNLAIYLARAGITNLHIIDYDRVEISNLNRQHYFIDDVGKYKVDAIKSHLLKVNPYISVTTEIIKITKDNILEIFKDYDLICEAFDDEKSKSMLVDEILSNFSDKFVISTSGMSGNIIDENFKIRKFGNRLFVCGDLKDENLEISGLMAPKVSACAALCASVALEILLSK</sequence>
<dbReference type="Proteomes" id="UP000594749">
    <property type="component" value="Chromosome"/>
</dbReference>
<dbReference type="Pfam" id="PF00899">
    <property type="entry name" value="ThiF"/>
    <property type="match status" value="1"/>
</dbReference>
<feature type="transmembrane region" description="Helical" evidence="1">
    <location>
        <begin position="21"/>
        <end position="44"/>
    </location>
</feature>
<dbReference type="GO" id="GO:0061504">
    <property type="term" value="P:cyclic threonylcarbamoyladenosine biosynthetic process"/>
    <property type="evidence" value="ECO:0007669"/>
    <property type="project" value="TreeGrafter"/>
</dbReference>